<evidence type="ECO:0000313" key="2">
    <source>
        <dbReference type="Proteomes" id="UP000618943"/>
    </source>
</evidence>
<dbReference type="RefSeq" id="WP_200750587.1">
    <property type="nucleotide sequence ID" value="NZ_JAEOAH010000060.1"/>
</dbReference>
<accession>A0ABS1HCW4</accession>
<reference evidence="1 2" key="1">
    <citation type="submission" date="2020-12" db="EMBL/GenBank/DDBJ databases">
        <title>YIM B01967 draft genome.</title>
        <authorList>
            <person name="Yan X."/>
        </authorList>
    </citation>
    <scope>NUCLEOTIDE SEQUENCE [LARGE SCALE GENOMIC DNA]</scope>
    <source>
        <strain evidence="1 2">YIM B01967</strain>
    </source>
</reference>
<dbReference type="Proteomes" id="UP000618943">
    <property type="component" value="Unassembled WGS sequence"/>
</dbReference>
<dbReference type="Pfam" id="PF26344">
    <property type="entry name" value="YuzC"/>
    <property type="match status" value="1"/>
</dbReference>
<protein>
    <submittedName>
        <fullName evidence="1">Uncharacterized protein</fullName>
    </submittedName>
</protein>
<dbReference type="EMBL" id="JAEOAH010000060">
    <property type="protein sequence ID" value="MBK3497296.1"/>
    <property type="molecule type" value="Genomic_DNA"/>
</dbReference>
<organism evidence="1 2">
    <name type="scientific">Viridibacillus soli</name>
    <dbReference type="NCBI Taxonomy" id="2798301"/>
    <lineage>
        <taxon>Bacteria</taxon>
        <taxon>Bacillati</taxon>
        <taxon>Bacillota</taxon>
        <taxon>Bacilli</taxon>
        <taxon>Bacillales</taxon>
        <taxon>Caryophanaceae</taxon>
        <taxon>Viridibacillus</taxon>
    </lineage>
</organism>
<keyword evidence="2" id="KW-1185">Reference proteome</keyword>
<name>A0ABS1HCW4_9BACL</name>
<sequence>MYFSPYPYFLYSNHYPQWIMSNHSTPTQIPRHLAMPTNSTQSSPFPPVDTHKFKTSAKEIQNIMQQAHLLIDKIAVSEQFAHDLINAAQLSNKTEFDKLISATGITITFDTKYTPDSIRINLNENGCCGLTIILNW</sequence>
<proteinExistence type="predicted"/>
<gene>
    <name evidence="1" type="ORF">JFL43_21190</name>
</gene>
<evidence type="ECO:0000313" key="1">
    <source>
        <dbReference type="EMBL" id="MBK3497296.1"/>
    </source>
</evidence>
<comment type="caution">
    <text evidence="1">The sequence shown here is derived from an EMBL/GenBank/DDBJ whole genome shotgun (WGS) entry which is preliminary data.</text>
</comment>
<dbReference type="InterPro" id="IPR058870">
    <property type="entry name" value="YuzC"/>
</dbReference>